<feature type="domain" description="FAD dependent oxidoreductase" evidence="20">
    <location>
        <begin position="10"/>
        <end position="384"/>
    </location>
</feature>
<dbReference type="InterPro" id="IPR006076">
    <property type="entry name" value="FAD-dep_OxRdtase"/>
</dbReference>
<dbReference type="SUPFAM" id="SSF54373">
    <property type="entry name" value="FAD-linked reductases, C-terminal domain"/>
    <property type="match status" value="1"/>
</dbReference>
<evidence type="ECO:0000256" key="11">
    <source>
        <dbReference type="ARBA" id="ARBA00022832"/>
    </source>
</evidence>
<dbReference type="GO" id="GO:0102158">
    <property type="term" value="F:very-long-chain (3R)-3-hydroxyacyl-CoA dehydratase activity"/>
    <property type="evidence" value="ECO:0007669"/>
    <property type="project" value="UniProtKB-EC"/>
</dbReference>
<keyword evidence="13" id="KW-0560">Oxidoreductase</keyword>
<evidence type="ECO:0000256" key="1">
    <source>
        <dbReference type="ARBA" id="ARBA00001974"/>
    </source>
</evidence>
<evidence type="ECO:0000256" key="8">
    <source>
        <dbReference type="ARBA" id="ARBA00022630"/>
    </source>
</evidence>
<dbReference type="Pfam" id="PF01266">
    <property type="entry name" value="DAO"/>
    <property type="match status" value="1"/>
</dbReference>
<dbReference type="Gene3D" id="3.50.50.60">
    <property type="entry name" value="FAD/NAD(P)-binding domain"/>
    <property type="match status" value="1"/>
</dbReference>
<evidence type="ECO:0000256" key="18">
    <source>
        <dbReference type="SAM" id="MobiDB-lite"/>
    </source>
</evidence>
<protein>
    <recommendedName>
        <fullName evidence="6">very-long-chain (3R)-3-hydroxyacyl-CoA dehydratase</fullName>
        <ecNumber evidence="6">4.2.1.134</ecNumber>
    </recommendedName>
</protein>
<feature type="transmembrane region" description="Helical" evidence="19">
    <location>
        <begin position="597"/>
        <end position="619"/>
    </location>
</feature>
<feature type="compositionally biased region" description="Low complexity" evidence="18">
    <location>
        <begin position="828"/>
        <end position="858"/>
    </location>
</feature>
<evidence type="ECO:0000313" key="21">
    <source>
        <dbReference type="EMBL" id="PRW58765.1"/>
    </source>
</evidence>
<dbReference type="EC" id="4.2.1.134" evidence="6"/>
<comment type="pathway">
    <text evidence="3">Lipid metabolism; fatty acid biosynthesis.</text>
</comment>
<comment type="cofactor">
    <cofactor evidence="1">
        <name>FAD</name>
        <dbReference type="ChEBI" id="CHEBI:57692"/>
    </cofactor>
</comment>
<evidence type="ECO:0000256" key="5">
    <source>
        <dbReference type="ARBA" id="ARBA00010989"/>
    </source>
</evidence>
<evidence type="ECO:0000256" key="17">
    <source>
        <dbReference type="ARBA" id="ARBA00023239"/>
    </source>
</evidence>
<keyword evidence="11" id="KW-0276">Fatty acid metabolism</keyword>
<dbReference type="PANTHER" id="PTHR10961:SF7">
    <property type="entry name" value="FAD DEPENDENT OXIDOREDUCTASE DOMAIN-CONTAINING PROTEIN"/>
    <property type="match status" value="1"/>
</dbReference>
<name>A0A2P6TXH4_CHLSO</name>
<keyword evidence="8" id="KW-0285">Flavoprotein</keyword>
<keyword evidence="22" id="KW-1185">Reference proteome</keyword>
<dbReference type="SUPFAM" id="SSF51905">
    <property type="entry name" value="FAD/NAD(P)-binding domain"/>
    <property type="match status" value="1"/>
</dbReference>
<accession>A0A2P6TXH4</accession>
<dbReference type="OrthoDB" id="424974at2759"/>
<keyword evidence="7" id="KW-0444">Lipid biosynthesis</keyword>
<feature type="region of interest" description="Disordered" evidence="18">
    <location>
        <begin position="815"/>
        <end position="895"/>
    </location>
</feature>
<dbReference type="Pfam" id="PF04387">
    <property type="entry name" value="PTPLA"/>
    <property type="match status" value="1"/>
</dbReference>
<sequence>MAGLTSKVFDAIVVGAGGAHGSAALYHLAKRGAQVLGLEAQPSAPHDRGSSHGLTRIIRKCYFEHPSYVPLLHSSYQLWHELEAETGEKLLTLTGCVNTSAPGSQCGPGLACFEGSLLAAQQHNLEHEILSPAQVAQRFPAYRLPEGFQSLYEPGAGFLAPEKCIAAHLGQAQKSGAQLVCGAAVQRWAVEPPAGGSGSGSGSGGGLVRVETSQGTFQAKTLVLAAGGWMPALVPELQPLLTVERQVVGWFEVAPEQRDAFHPSRCPVFLLQDPQGNYFYGFPADEHGFKVGKYHHLREKVTPDGVPRDISPQDEEALRQCLQYFPGAQGGRLTRAAVCLFTNTPDLNFILDRHPRHPQVVLSSACSGHGFKFSSVVGSVLADLALNEQGTTPHDISLHRLSRDRLGQAAIGAAHRSIVRTGEVAKRAACSGVAAVVCSQGAMSLKSAYLFLYNTTLSLAWGYVLFLTYQTSQAGGGLQDVWQAVELPLKVAQTAAVMEVVHSAVGLVRSPVAITATQVASRLFILWGVVDLVPATRASPLVLLRLPLGGGGGALQLSLVTLLTAWCCSEVIRYSFFAFKELGMQPYVLLWLRYTAFLILYPLGVGSELAMVALALPTIRANRPLSIQLPNAANFGFDYYWACWLAVLAYLPGFPQLYFYMLAQRRKARPLQSRLIGIPMGDMDGEDLYSDFGPPVGLAEEEELRAGASGSGGSGVEPMAAEAALDLYADLLDGGGEGGTLLKTQVAELSDRVQRQEAQIAALQQQVEALTEENGQLSERCAALTSNISCLFNTAKLELARKDEAIKELRERVSAIRARPPGPPRPSSAPAAGQQVQQAQQAELLQQPAEAQQQAVPGLEGMAAGDRMSQQSGAGRAADGRRLSSGTARTGGIERSGMLMSVAGTSGLQLSGMHKSGMALAGHGRSGAGMSEAGGTAAASVTGRSGGGTRAAAAAAGMSGGMAAASVMSGEASGIGRAGGGRRVLSGTAAAAAAAMAADVICDRL</sequence>
<evidence type="ECO:0000259" key="20">
    <source>
        <dbReference type="Pfam" id="PF01266"/>
    </source>
</evidence>
<evidence type="ECO:0000256" key="13">
    <source>
        <dbReference type="ARBA" id="ARBA00023002"/>
    </source>
</evidence>
<dbReference type="CDD" id="cd14686">
    <property type="entry name" value="bZIP"/>
    <property type="match status" value="1"/>
</dbReference>
<proteinExistence type="inferred from homology"/>
<evidence type="ECO:0000256" key="10">
    <source>
        <dbReference type="ARBA" id="ARBA00022827"/>
    </source>
</evidence>
<dbReference type="AlphaFoldDB" id="A0A2P6TXH4"/>
<evidence type="ECO:0000256" key="12">
    <source>
        <dbReference type="ARBA" id="ARBA00022989"/>
    </source>
</evidence>
<dbReference type="STRING" id="3076.A0A2P6TXH4"/>
<dbReference type="Proteomes" id="UP000239899">
    <property type="component" value="Unassembled WGS sequence"/>
</dbReference>
<evidence type="ECO:0000256" key="2">
    <source>
        <dbReference type="ARBA" id="ARBA00004141"/>
    </source>
</evidence>
<keyword evidence="14" id="KW-0443">Lipid metabolism</keyword>
<keyword evidence="15 19" id="KW-0472">Membrane</keyword>
<evidence type="ECO:0000256" key="9">
    <source>
        <dbReference type="ARBA" id="ARBA00022692"/>
    </source>
</evidence>
<evidence type="ECO:0000256" key="4">
    <source>
        <dbReference type="ARBA" id="ARBA00007811"/>
    </source>
</evidence>
<gene>
    <name evidence="21" type="ORF">C2E21_2539</name>
</gene>
<dbReference type="InterPro" id="IPR045170">
    <property type="entry name" value="MTOX"/>
</dbReference>
<keyword evidence="12 19" id="KW-1133">Transmembrane helix</keyword>
<comment type="similarity">
    <text evidence="5">Belongs to the MSOX/MTOX family.</text>
</comment>
<dbReference type="NCBIfam" id="NF008425">
    <property type="entry name" value="PRK11259.1"/>
    <property type="match status" value="1"/>
</dbReference>
<evidence type="ECO:0000256" key="7">
    <source>
        <dbReference type="ARBA" id="ARBA00022516"/>
    </source>
</evidence>
<feature type="transmembrane region" description="Helical" evidence="19">
    <location>
        <begin position="639"/>
        <end position="660"/>
    </location>
</feature>
<dbReference type="GO" id="GO:0016020">
    <property type="term" value="C:membrane"/>
    <property type="evidence" value="ECO:0007669"/>
    <property type="project" value="UniProtKB-SubCell"/>
</dbReference>
<evidence type="ECO:0000256" key="6">
    <source>
        <dbReference type="ARBA" id="ARBA00013122"/>
    </source>
</evidence>
<comment type="subcellular location">
    <subcellularLocation>
        <location evidence="2">Membrane</location>
        <topology evidence="2">Multi-pass membrane protein</topology>
    </subcellularLocation>
</comment>
<dbReference type="Gene3D" id="3.30.9.10">
    <property type="entry name" value="D-Amino Acid Oxidase, subunit A, domain 2"/>
    <property type="match status" value="1"/>
</dbReference>
<dbReference type="GO" id="GO:0008115">
    <property type="term" value="F:sarcosine oxidase activity"/>
    <property type="evidence" value="ECO:0007669"/>
    <property type="project" value="TreeGrafter"/>
</dbReference>
<evidence type="ECO:0000256" key="3">
    <source>
        <dbReference type="ARBA" id="ARBA00005194"/>
    </source>
</evidence>
<evidence type="ECO:0000256" key="15">
    <source>
        <dbReference type="ARBA" id="ARBA00023136"/>
    </source>
</evidence>
<comment type="caution">
    <text evidence="21">The sequence shown here is derived from an EMBL/GenBank/DDBJ whole genome shotgun (WGS) entry which is preliminary data.</text>
</comment>
<organism evidence="21 22">
    <name type="scientific">Chlorella sorokiniana</name>
    <name type="common">Freshwater green alga</name>
    <dbReference type="NCBI Taxonomy" id="3076"/>
    <lineage>
        <taxon>Eukaryota</taxon>
        <taxon>Viridiplantae</taxon>
        <taxon>Chlorophyta</taxon>
        <taxon>core chlorophytes</taxon>
        <taxon>Trebouxiophyceae</taxon>
        <taxon>Chlorellales</taxon>
        <taxon>Chlorellaceae</taxon>
        <taxon>Chlorella clade</taxon>
        <taxon>Chlorella</taxon>
    </lineage>
</organism>
<comment type="similarity">
    <text evidence="4">Belongs to the very long-chain fatty acids dehydratase HACD family.</text>
</comment>
<keyword evidence="16" id="KW-0275">Fatty acid biosynthesis</keyword>
<dbReference type="GO" id="GO:0050660">
    <property type="term" value="F:flavin adenine dinucleotide binding"/>
    <property type="evidence" value="ECO:0007669"/>
    <property type="project" value="InterPro"/>
</dbReference>
<dbReference type="PANTHER" id="PTHR10961">
    <property type="entry name" value="PEROXISOMAL SARCOSINE OXIDASE"/>
    <property type="match status" value="1"/>
</dbReference>
<dbReference type="InterPro" id="IPR007482">
    <property type="entry name" value="Tyr_Pase-like_PTPLA"/>
</dbReference>
<keyword evidence="9 19" id="KW-0812">Transmembrane</keyword>
<evidence type="ECO:0000256" key="19">
    <source>
        <dbReference type="SAM" id="Phobius"/>
    </source>
</evidence>
<evidence type="ECO:0000313" key="22">
    <source>
        <dbReference type="Proteomes" id="UP000239899"/>
    </source>
</evidence>
<dbReference type="EMBL" id="LHPG02000004">
    <property type="protein sequence ID" value="PRW58765.1"/>
    <property type="molecule type" value="Genomic_DNA"/>
</dbReference>
<dbReference type="Gene3D" id="1.10.287.1490">
    <property type="match status" value="1"/>
</dbReference>
<dbReference type="UniPathway" id="UPA00094"/>
<keyword evidence="10" id="KW-0274">FAD</keyword>
<evidence type="ECO:0000256" key="14">
    <source>
        <dbReference type="ARBA" id="ARBA00023098"/>
    </source>
</evidence>
<dbReference type="InterPro" id="IPR036188">
    <property type="entry name" value="FAD/NAD-bd_sf"/>
</dbReference>
<reference evidence="21 22" key="1">
    <citation type="journal article" date="2018" name="Plant J.">
        <title>Genome sequences of Chlorella sorokiniana UTEX 1602 and Micractinium conductrix SAG 241.80: implications to maltose excretion by a green alga.</title>
        <authorList>
            <person name="Arriola M.B."/>
            <person name="Velmurugan N."/>
            <person name="Zhang Y."/>
            <person name="Plunkett M.H."/>
            <person name="Hondzo H."/>
            <person name="Barney B.M."/>
        </authorList>
    </citation>
    <scope>NUCLEOTIDE SEQUENCE [LARGE SCALE GENOMIC DNA]</scope>
    <source>
        <strain evidence="22">UTEX 1602</strain>
    </source>
</reference>
<keyword evidence="17" id="KW-0456">Lyase</keyword>
<dbReference type="GO" id="GO:0006633">
    <property type="term" value="P:fatty acid biosynthetic process"/>
    <property type="evidence" value="ECO:0007669"/>
    <property type="project" value="UniProtKB-UniPathway"/>
</dbReference>
<evidence type="ECO:0000256" key="16">
    <source>
        <dbReference type="ARBA" id="ARBA00023160"/>
    </source>
</evidence>